<accession>A0A4Y2NDB1</accession>
<dbReference type="GO" id="GO:0003824">
    <property type="term" value="F:catalytic activity"/>
    <property type="evidence" value="ECO:0007669"/>
    <property type="project" value="InterPro"/>
</dbReference>
<evidence type="ECO:0000259" key="1">
    <source>
        <dbReference type="Pfam" id="PF14529"/>
    </source>
</evidence>
<dbReference type="Proteomes" id="UP000499080">
    <property type="component" value="Unassembled WGS sequence"/>
</dbReference>
<evidence type="ECO:0000313" key="3">
    <source>
        <dbReference type="Proteomes" id="UP000499080"/>
    </source>
</evidence>
<sequence length="186" mass="20800">MQLNLHHAVAAVKNLIQRAKDQQLSIACVQEIYEIGPRPVGVPAHFKFFYSSREKLKAGIIVFNPNIQAMKVFSSKTVVAITFTLRGRNILLLSVYCPLSEDLESTLQQVEQCLNTPHDGLIIAGDFNAKSPVWGSNQEDDKGQKLSEFCSIQRNGSPEHGGLSPDFSWIQGSILDRHDLLRLFHD</sequence>
<dbReference type="PANTHER" id="PTHR33273:SF4">
    <property type="entry name" value="ENDONUCLEASE_EXONUCLEASE_PHOSPHATASE DOMAIN-CONTAINING PROTEIN"/>
    <property type="match status" value="1"/>
</dbReference>
<feature type="domain" description="Endonuclease/exonuclease/phosphatase" evidence="1">
    <location>
        <begin position="90"/>
        <end position="176"/>
    </location>
</feature>
<dbReference type="InterPro" id="IPR036691">
    <property type="entry name" value="Endo/exonu/phosph_ase_sf"/>
</dbReference>
<dbReference type="AlphaFoldDB" id="A0A4Y2NDB1"/>
<gene>
    <name evidence="2" type="ORF">AVEN_152053_1</name>
</gene>
<name>A0A4Y2NDB1_ARAVE</name>
<keyword evidence="3" id="KW-1185">Reference proteome</keyword>
<dbReference type="EMBL" id="BGPR01008788">
    <property type="protein sequence ID" value="GBN36097.1"/>
    <property type="molecule type" value="Genomic_DNA"/>
</dbReference>
<evidence type="ECO:0000313" key="2">
    <source>
        <dbReference type="EMBL" id="GBN36097.1"/>
    </source>
</evidence>
<dbReference type="InterPro" id="IPR005135">
    <property type="entry name" value="Endo/exonuclease/phosphatase"/>
</dbReference>
<protein>
    <recommendedName>
        <fullName evidence="1">Endonuclease/exonuclease/phosphatase domain-containing protein</fullName>
    </recommendedName>
</protein>
<organism evidence="2 3">
    <name type="scientific">Araneus ventricosus</name>
    <name type="common">Orbweaver spider</name>
    <name type="synonym">Epeira ventricosa</name>
    <dbReference type="NCBI Taxonomy" id="182803"/>
    <lineage>
        <taxon>Eukaryota</taxon>
        <taxon>Metazoa</taxon>
        <taxon>Ecdysozoa</taxon>
        <taxon>Arthropoda</taxon>
        <taxon>Chelicerata</taxon>
        <taxon>Arachnida</taxon>
        <taxon>Araneae</taxon>
        <taxon>Araneomorphae</taxon>
        <taxon>Entelegynae</taxon>
        <taxon>Araneoidea</taxon>
        <taxon>Araneidae</taxon>
        <taxon>Araneus</taxon>
    </lineage>
</organism>
<dbReference type="Gene3D" id="3.60.10.10">
    <property type="entry name" value="Endonuclease/exonuclease/phosphatase"/>
    <property type="match status" value="1"/>
</dbReference>
<comment type="caution">
    <text evidence="2">The sequence shown here is derived from an EMBL/GenBank/DDBJ whole genome shotgun (WGS) entry which is preliminary data.</text>
</comment>
<dbReference type="OrthoDB" id="6437148at2759"/>
<reference evidence="2 3" key="1">
    <citation type="journal article" date="2019" name="Sci. Rep.">
        <title>Orb-weaving spider Araneus ventricosus genome elucidates the spidroin gene catalogue.</title>
        <authorList>
            <person name="Kono N."/>
            <person name="Nakamura H."/>
            <person name="Ohtoshi R."/>
            <person name="Moran D.A.P."/>
            <person name="Shinohara A."/>
            <person name="Yoshida Y."/>
            <person name="Fujiwara M."/>
            <person name="Mori M."/>
            <person name="Tomita M."/>
            <person name="Arakawa K."/>
        </authorList>
    </citation>
    <scope>NUCLEOTIDE SEQUENCE [LARGE SCALE GENOMIC DNA]</scope>
</reference>
<proteinExistence type="predicted"/>
<dbReference type="PANTHER" id="PTHR33273">
    <property type="entry name" value="DOMAIN-CONTAINING PROTEIN, PUTATIVE-RELATED"/>
    <property type="match status" value="1"/>
</dbReference>
<dbReference type="SUPFAM" id="SSF56219">
    <property type="entry name" value="DNase I-like"/>
    <property type="match status" value="1"/>
</dbReference>
<dbReference type="Pfam" id="PF14529">
    <property type="entry name" value="Exo_endo_phos_2"/>
    <property type="match status" value="1"/>
</dbReference>